<sequence>MKLIHNEILNASNFTTNPNIDIVSQLLKIIRDIFDEIRDIYSLNVSAYFVTFLIQNTHDVHYVLYTVIDSEQNDKSMMSPRTISIFFWFMTSITLVYLLCAYGTKIENISDKIVIKLAQKIANCEMKSTSKFLIIQQADDYRVTFSIGNFLIINKSIFIGV</sequence>
<dbReference type="AlphaFoldDB" id="A0A1J1I9Z8"/>
<gene>
    <name evidence="2" type="ORF">CLUMA_CG010461</name>
</gene>
<organism evidence="2 3">
    <name type="scientific">Clunio marinus</name>
    <dbReference type="NCBI Taxonomy" id="568069"/>
    <lineage>
        <taxon>Eukaryota</taxon>
        <taxon>Metazoa</taxon>
        <taxon>Ecdysozoa</taxon>
        <taxon>Arthropoda</taxon>
        <taxon>Hexapoda</taxon>
        <taxon>Insecta</taxon>
        <taxon>Pterygota</taxon>
        <taxon>Neoptera</taxon>
        <taxon>Endopterygota</taxon>
        <taxon>Diptera</taxon>
        <taxon>Nematocera</taxon>
        <taxon>Chironomoidea</taxon>
        <taxon>Chironomidae</taxon>
        <taxon>Clunio</taxon>
    </lineage>
</organism>
<evidence type="ECO:0000256" key="1">
    <source>
        <dbReference type="SAM" id="Phobius"/>
    </source>
</evidence>
<keyword evidence="1" id="KW-0812">Transmembrane</keyword>
<reference evidence="2 3" key="1">
    <citation type="submission" date="2015-04" db="EMBL/GenBank/DDBJ databases">
        <authorList>
            <person name="Syromyatnikov M.Y."/>
            <person name="Popov V.N."/>
        </authorList>
    </citation>
    <scope>NUCLEOTIDE SEQUENCE [LARGE SCALE GENOMIC DNA]</scope>
</reference>
<evidence type="ECO:0000313" key="3">
    <source>
        <dbReference type="Proteomes" id="UP000183832"/>
    </source>
</evidence>
<keyword evidence="1" id="KW-0472">Membrane</keyword>
<name>A0A1J1I9Z8_9DIPT</name>
<keyword evidence="1" id="KW-1133">Transmembrane helix</keyword>
<feature type="transmembrane region" description="Helical" evidence="1">
    <location>
        <begin position="85"/>
        <end position="104"/>
    </location>
</feature>
<evidence type="ECO:0000313" key="2">
    <source>
        <dbReference type="EMBL" id="CRK97109.1"/>
    </source>
</evidence>
<dbReference type="EMBL" id="CVRI01000046">
    <property type="protein sequence ID" value="CRK97109.1"/>
    <property type="molecule type" value="Genomic_DNA"/>
</dbReference>
<keyword evidence="3" id="KW-1185">Reference proteome</keyword>
<accession>A0A1J1I9Z8</accession>
<dbReference type="Proteomes" id="UP000183832">
    <property type="component" value="Unassembled WGS sequence"/>
</dbReference>
<proteinExistence type="predicted"/>
<protein>
    <submittedName>
        <fullName evidence="2">CLUMA_CG010461, isoform A</fullName>
    </submittedName>
</protein>